<organism evidence="1 2">
    <name type="scientific">Byssochlamys spectabilis</name>
    <name type="common">Paecilomyces variotii</name>
    <dbReference type="NCBI Taxonomy" id="264951"/>
    <lineage>
        <taxon>Eukaryota</taxon>
        <taxon>Fungi</taxon>
        <taxon>Dikarya</taxon>
        <taxon>Ascomycota</taxon>
        <taxon>Pezizomycotina</taxon>
        <taxon>Eurotiomycetes</taxon>
        <taxon>Eurotiomycetidae</taxon>
        <taxon>Eurotiales</taxon>
        <taxon>Thermoascaceae</taxon>
        <taxon>Paecilomyces</taxon>
    </lineage>
</organism>
<dbReference type="AlphaFoldDB" id="A0A443HJE6"/>
<keyword evidence="2" id="KW-1185">Reference proteome</keyword>
<dbReference type="GeneID" id="39594389"/>
<protein>
    <recommendedName>
        <fullName evidence="3">HNH nuclease domain-containing protein</fullName>
    </recommendedName>
</protein>
<evidence type="ECO:0008006" key="3">
    <source>
        <dbReference type="Google" id="ProtNLM"/>
    </source>
</evidence>
<sequence length="92" mass="10670">MGWLLGSYLFESGSSLWDYLKLFWEDRKIDSWLKSLLGPGGTETLKNKLTMTATVHRAYGACFFYDFDRSGSRYIISSKEMQHRIACTWVLS</sequence>
<accession>A0A443HJE6</accession>
<dbReference type="Proteomes" id="UP000283841">
    <property type="component" value="Unassembled WGS sequence"/>
</dbReference>
<dbReference type="RefSeq" id="XP_028481550.1">
    <property type="nucleotide sequence ID" value="XM_028625112.1"/>
</dbReference>
<reference evidence="1 2" key="1">
    <citation type="journal article" date="2018" name="Front. Microbiol.">
        <title>Genomic and genetic insights into a cosmopolitan fungus, Paecilomyces variotii (Eurotiales).</title>
        <authorList>
            <person name="Urquhart A.S."/>
            <person name="Mondo S.J."/>
            <person name="Makela M.R."/>
            <person name="Hane J.K."/>
            <person name="Wiebenga A."/>
            <person name="He G."/>
            <person name="Mihaltcheva S."/>
            <person name="Pangilinan J."/>
            <person name="Lipzen A."/>
            <person name="Barry K."/>
            <person name="de Vries R.P."/>
            <person name="Grigoriev I.V."/>
            <person name="Idnurm A."/>
        </authorList>
    </citation>
    <scope>NUCLEOTIDE SEQUENCE [LARGE SCALE GENOMIC DNA]</scope>
    <source>
        <strain evidence="1 2">CBS 101075</strain>
    </source>
</reference>
<proteinExistence type="predicted"/>
<evidence type="ECO:0000313" key="1">
    <source>
        <dbReference type="EMBL" id="RWQ91905.1"/>
    </source>
</evidence>
<gene>
    <name evidence="1" type="ORF">C8Q69DRAFT_110639</name>
</gene>
<comment type="caution">
    <text evidence="1">The sequence shown here is derived from an EMBL/GenBank/DDBJ whole genome shotgun (WGS) entry which is preliminary data.</text>
</comment>
<dbReference type="EMBL" id="RCNU01000015">
    <property type="protein sequence ID" value="RWQ91905.1"/>
    <property type="molecule type" value="Genomic_DNA"/>
</dbReference>
<evidence type="ECO:0000313" key="2">
    <source>
        <dbReference type="Proteomes" id="UP000283841"/>
    </source>
</evidence>
<dbReference type="VEuPathDB" id="FungiDB:C8Q69DRAFT_110639"/>
<name>A0A443HJE6_BYSSP</name>